<dbReference type="EMBL" id="JBHMEP010000007">
    <property type="protein sequence ID" value="MFB9136740.1"/>
    <property type="molecule type" value="Genomic_DNA"/>
</dbReference>
<dbReference type="PANTHER" id="PTHR34819:SF3">
    <property type="entry name" value="CELL SURFACE PROTEIN"/>
    <property type="match status" value="1"/>
</dbReference>
<evidence type="ECO:0000313" key="4">
    <source>
        <dbReference type="Proteomes" id="UP001589645"/>
    </source>
</evidence>
<feature type="chain" id="PRO_5045494362" evidence="1">
    <location>
        <begin position="24"/>
        <end position="3512"/>
    </location>
</feature>
<dbReference type="RefSeq" id="WP_390195163.1">
    <property type="nucleotide sequence ID" value="NZ_JBHMEP010000007.1"/>
</dbReference>
<evidence type="ECO:0000259" key="2">
    <source>
        <dbReference type="Pfam" id="PF01345"/>
    </source>
</evidence>
<feature type="domain" description="DUF11" evidence="2">
    <location>
        <begin position="3115"/>
        <end position="3239"/>
    </location>
</feature>
<comment type="caution">
    <text evidence="3">The sequence shown here is derived from an EMBL/GenBank/DDBJ whole genome shotgun (WGS) entry which is preliminary data.</text>
</comment>
<name>A0ABV5HR79_9VIBR</name>
<keyword evidence="4" id="KW-1185">Reference proteome</keyword>
<organism evidence="3 4">
    <name type="scientific">Vibrio olivae</name>
    <dbReference type="NCBI Taxonomy" id="1243002"/>
    <lineage>
        <taxon>Bacteria</taxon>
        <taxon>Pseudomonadati</taxon>
        <taxon>Pseudomonadota</taxon>
        <taxon>Gammaproteobacteria</taxon>
        <taxon>Vibrionales</taxon>
        <taxon>Vibrionaceae</taxon>
        <taxon>Vibrio</taxon>
    </lineage>
</organism>
<gene>
    <name evidence="3" type="ORF">ACFFUV_17365</name>
</gene>
<reference evidence="3 4" key="1">
    <citation type="submission" date="2024-09" db="EMBL/GenBank/DDBJ databases">
        <authorList>
            <person name="Sun Q."/>
            <person name="Mori K."/>
        </authorList>
    </citation>
    <scope>NUCLEOTIDE SEQUENCE [LARGE SCALE GENOMIC DNA]</scope>
    <source>
        <strain evidence="3 4">CECT 8064</strain>
    </source>
</reference>
<dbReference type="Pfam" id="PF01345">
    <property type="entry name" value="DUF11"/>
    <property type="match status" value="2"/>
</dbReference>
<feature type="domain" description="DUF11" evidence="2">
    <location>
        <begin position="612"/>
        <end position="740"/>
    </location>
</feature>
<dbReference type="NCBIfam" id="TIGR01451">
    <property type="entry name" value="B_ant_repeat"/>
    <property type="match status" value="3"/>
</dbReference>
<dbReference type="InterPro" id="IPR001434">
    <property type="entry name" value="OmcB-like_DUF11"/>
</dbReference>
<dbReference type="InterPro" id="IPR051172">
    <property type="entry name" value="Chlamydia_OmcB"/>
</dbReference>
<dbReference type="Gene3D" id="2.60.40.740">
    <property type="match status" value="1"/>
</dbReference>
<protein>
    <submittedName>
        <fullName evidence="3">DUF11 domain-containing protein</fullName>
    </submittedName>
</protein>
<proteinExistence type="predicted"/>
<accession>A0ABV5HR79</accession>
<dbReference type="PANTHER" id="PTHR34819">
    <property type="entry name" value="LARGE CYSTEINE-RICH PERIPLASMIC PROTEIN OMCB"/>
    <property type="match status" value="1"/>
</dbReference>
<dbReference type="InterPro" id="IPR047589">
    <property type="entry name" value="DUF11_rpt"/>
</dbReference>
<feature type="signal peptide" evidence="1">
    <location>
        <begin position="1"/>
        <end position="23"/>
    </location>
</feature>
<evidence type="ECO:0000256" key="1">
    <source>
        <dbReference type="SAM" id="SignalP"/>
    </source>
</evidence>
<dbReference type="Proteomes" id="UP001589645">
    <property type="component" value="Unassembled WGS sequence"/>
</dbReference>
<evidence type="ECO:0000313" key="3">
    <source>
        <dbReference type="EMBL" id="MFB9136740.1"/>
    </source>
</evidence>
<sequence length="3512" mass="380260">MLLKKTLVVWFFSFFFFVFSAFAYSAGEITVSVTSNQTHYENNDSVHYQITVRNTTLQRLTNVRVQSDVFSLQSYSKDGLTSAFKTTEISASSGWLSNAGVLEASNSDLVADSVSLSPLGSVTYHVEAQASDDVIEQINLAEATVWAEIDGSEQQFESSSHVALQPAPYQYTLTLRADKTQYQVGQALNYTLTLENTGSYKVQHLDIDFPVVSVNTQGTESGEQPAFHSVNISANQSGSGSDVGIFDASSDLAVTDAALAVGGTLTYHIAAQVSDNIIGEIVTQAYSVTREGAQQSETLVTPSALPAISLTHTINQTQPYLVNDQVVFDVSVVNDGQGIAHQYHVQHNIADLVTQLGLANNLASDHDHSDGSGQPFSTWHIQVNPLGEHSSSSLSALGDGTDVPLDDQVTIYPNERIDYQIVATLSPVTIGELHGANARVLNSDKALIADSQLTGALSAEKILSATDSEIRIEKSTTRSEYIPGDAVTYNIYVENKASHYFANNVQVVDDLSCVVTEQADGAGVGPAFSRWKLEVVSGEDNVGSDPGRFQYGQWITTPLTLSPDIAPGKSIHYQLTAEVSSTSIGTILDTQAGCSDNVAESGSGIQMPDDNLRVSKDVDARYYSPNGELTYTIRVDNDGDGFANQVRVFDDLPNITTTGIEGNEVSAFSEWTVTAKALHQDGTPASATNTGISNSMTSPEPLDVTATIEPNSYVIYTIVAKVNPYANGNIKNSVTVDGNVYADRGVDPRDFQIEVEKWVKTNSDSDYRREYTYYAKQEHTISYQLRVTNPKGNGYATNVVVKDAISSVTSSLLEPDNQTKPAFTHWTIRAEAVSDNPELIAYTDVGTFSDDSDLDTLAQIPPNVTVVYTIEGQLDRSIDNEILYGAFTNQVTIETPDSQSQTSASDSAVVYPREPDVVVVKLSNTESFRPGDWVDFDITVYNRGSGYANEVHVSDDIAGMNAFSKWVITAATDDHHSPFASGSYAGQASGYADNNNINAYIDIDPRTSEGLGHVSFHVRGLVKEDYTEKEVSNTVEVYDPVNALNMSATAEVGDQIENLNVSIVKTADSHYFTPGADAIYTIAVLNNSSQPVSGLKLVDPLTQIRSVLANPKEGHYVELEDQNPFVSWQFDYGDGSGWRAVTNENLIYPAAQGETFTLDAGEQREFKIRARVKDNVVGTRDESGRLHSIIANDAYIYQNFELVNQKSHVSHHEMRKAHNGADVVRKVYVNGQESQYYTPGDHITYTVTHSSNVGYENNRVVQENLEDINVLLMDGKLGHAFSDNFTVTVDKQDSHGGQGTTDGVIDGTVANNQNIDTVIDIAGKDSVTYTVEGNTRVDAAGEITIGGITIKPYDYHLAFNKTVEQASYQPDGTLTYHLTIKNDGQGPAYQIPIEDNLSKVNVSLLDGSNGNAFQPGWTVVANVSGSDAVQTDLDSQLGDGKDINTHFSLPAGATLDYVVTTKVNANAVGDIYNYLKVDGDYVSSKSSAATEKYQFAKTLTQYLDSDGRTVLSGGYTPGGYIVYQIDLVNENNSHIDSMSIKDALSSITTAYFDGTTGPAFSEWTVETQQDESGLSDAGKVADNADIDTQFDIAASSFSSGQTFVRYIINAKVDERAVGAIQNTAYVNGAHTLSAERATMLSANISKLHKAYSDAGFNQEKRRYNHLEEEQSVVYRLRVENQGKGTEYGASLQETFSAITTKLAQQAAAESDERHGVVYQPHHWTVSVEHSDETTTQIGEFSGGQDVDIDIPNLSIAPGGWIEFTVNAQIRSDALSDIQVTPKYRGANFSRSTLAVDDAKLDVEKAIVSIGGRAYHQGDSYRPGERVVYRLSVNNTEPVWYDNAVIKDAISDIKVEVLGGAMASAFSEWQVTHTISSGIDNKVDTYLPTYDSSGDINLVTDIAPGEQIEFTIVGTIRQDALGEIDANQAQGGTDHVATPSIPSVAPQIEFEKRLINTTADDNGACTFPSSSGEQCLYNPGGQVSYEVIITNQGEGIANDVTVVDKLSSIKTSTGDIAFTSQSVSMTQQPAGERFSISGQYQGGVPLDATMDLMPGDSVVFVVSGTVNDSASGSITNVAKVGGVDSNPITVEQGEAQIIANKSTDTPTYTPGGEVRYTLLIANTSESNAEVHLVDTVSQYTVETVDGAQQTALSDWTISSQIVGNASADYNDISMLQTSGDIDAVVKLAHAQGDEPTLLKIEIVGHVRDDAVGQFGNVLYVNNKQYDLQQHFIYPQAGELQVSKVASSTPATYEPGDTIGFDIEIENIGAGYVQNLTIHDIAKDIKSQVVDSIGEQKVIDHWLKEGSYINLTDSGVSRSVTLEQTDFDDPEGFIGYYHLAPSAHLKLHLVGVVANNAIGEITNQVKVSADHIDGTQASASYLPVGAHIVIDKQVNKSVYESGDELTYTLTLTNTTGAWATDVHVVDYVNRVTSESIFGDTITAFEPNSITIQAVSKTGMTLLPSSSQGYVDHQLDVAPNDTVTITIGGKLKAQVIGDVTNTFSAEFDGETQQSQVTTTPLIPNVTITKTPLVDHYAPATANGFVITVTNHDASYANDVMIEDLLTTLDVELLDGDKGPTFTRWHQSVAYGSEGTYVDHVAGWNDDANYQVDLAPNDTLTITIEGEINPEATGIISNTASLTFDGKRSDATAIIEPKTVSLTLDKFVGEAGSETQTVYEPGSDSVYRIVVTNTSSAFASGIQLKDTLSELSVSTIEGHQQSAFERWDVEVEFGNELTTVTPTPVGVNNDIDAVINLAPHDSVVFTVRGKVNPLALGEIENTATMVYAQQSGVQRFQASATLTPAADNVSFEKQIENTVYEPGDIAVYHITLFNDSQGFAQNVVVRDVLSRIKVQTAPDLNTGNRRVINAFTSWTIEETYTDSRTQINSKHGANNEDLNSVLTIAPHDTVEFIIRAQTDSRALGEIVNTAFKVSQAPSTARGGEEIKTQQRVNAAQVQSSSVRMTPRAVDLVVDKTTSQGDDVEYTNDDQQITYVLRVANRGSDAVIGAQMVDEVSKLMGANGNPLFSNWTIEINEWPSNTPVATLNNQDLMLPSAGLSLDLQPYMANGYQFTITGDINKGIDDDITNVFTVTDPATGASRSDSVTVHVKKFADNEGQLSVSKQALKTDAQVGDVIEYEVLVQNNNESEFKNVKLIDRYPSAFQYVEGSTEITNSGPDGEFDTADDVIISSEPSVTNQLSFTLGDMLAYGASSETTTEQIRVRYLLRVGIGATFGQYVNSAWALAPEAGHTSGALTVKSNTATATVDILPDKLFDTASIIGKVFEDHNQDGYQANATAFDVRLKVDLDPSDYIAQSTHIREQGVTRTLQDAHNTSPLIYGVSHNKLRGLSLNRTLNKSNHIAYLFKTKSRQGFAFSVVSRDGSEIQFDASGHAHSVVHGDVKRGLAAEKLHVSRHLYQKGNEYVWEIVIENRGVYEDGVPGVRLLTVEGIVIETDQYGRYHVPDQWVLNKKGKQFLVKLDTDSLPTGMSVISENPKVQRISANKLSKFNFSVVTEE</sequence>
<keyword evidence="1" id="KW-0732">Signal</keyword>